<feature type="transmembrane region" description="Helical" evidence="19">
    <location>
        <begin position="258"/>
        <end position="279"/>
    </location>
</feature>
<keyword evidence="6" id="KW-0349">Heme</keyword>
<dbReference type="Pfam" id="PF00173">
    <property type="entry name" value="Cyt-b5"/>
    <property type="match status" value="1"/>
</dbReference>
<evidence type="ECO:0000313" key="22">
    <source>
        <dbReference type="RefSeq" id="XP_065676457.1"/>
    </source>
</evidence>
<evidence type="ECO:0000256" key="12">
    <source>
        <dbReference type="ARBA" id="ARBA00022989"/>
    </source>
</evidence>
<evidence type="ECO:0000256" key="10">
    <source>
        <dbReference type="ARBA" id="ARBA00022832"/>
    </source>
</evidence>
<evidence type="ECO:0000256" key="18">
    <source>
        <dbReference type="PIRNR" id="PIRNR005149"/>
    </source>
</evidence>
<dbReference type="PANTHER" id="PTHR12863:SF1">
    <property type="entry name" value="FATTY ACID 2-HYDROXYLASE"/>
    <property type="match status" value="1"/>
</dbReference>
<dbReference type="InterPro" id="IPR001199">
    <property type="entry name" value="Cyt_B5-like_heme/steroid-bd"/>
</dbReference>
<keyword evidence="15 18" id="KW-0443">Lipid metabolism</keyword>
<evidence type="ECO:0000256" key="14">
    <source>
        <dbReference type="ARBA" id="ARBA00023004"/>
    </source>
</evidence>
<dbReference type="Gene3D" id="3.10.120.10">
    <property type="entry name" value="Cytochrome b5-like heme/steroid binding domain"/>
    <property type="match status" value="1"/>
</dbReference>
<keyword evidence="12 19" id="KW-1133">Transmembrane helix</keyword>
<feature type="transmembrane region" description="Helical" evidence="19">
    <location>
        <begin position="196"/>
        <end position="216"/>
    </location>
</feature>
<comment type="subcellular location">
    <subcellularLocation>
        <location evidence="1">Endoplasmic reticulum membrane</location>
        <topology evidence="1">Multi-pass membrane protein</topology>
    </subcellularLocation>
</comment>
<evidence type="ECO:0000256" key="9">
    <source>
        <dbReference type="ARBA" id="ARBA00022824"/>
    </source>
</evidence>
<proteinExistence type="inferred from homology"/>
<keyword evidence="14 18" id="KW-0408">Iron</keyword>
<keyword evidence="7 19" id="KW-0812">Transmembrane</keyword>
<evidence type="ECO:0000256" key="16">
    <source>
        <dbReference type="ARBA" id="ARBA00023136"/>
    </source>
</evidence>
<dbReference type="EC" id="1.-.-.-" evidence="18"/>
<evidence type="ECO:0000259" key="20">
    <source>
        <dbReference type="PROSITE" id="PS50255"/>
    </source>
</evidence>
<comment type="pathway">
    <text evidence="3">Lipid metabolism.</text>
</comment>
<dbReference type="SUPFAM" id="SSF55856">
    <property type="entry name" value="Cytochrome b5-like heme/steroid binding domain"/>
    <property type="match status" value="1"/>
</dbReference>
<feature type="transmembrane region" description="Helical" evidence="19">
    <location>
        <begin position="156"/>
        <end position="175"/>
    </location>
</feature>
<keyword evidence="17 18" id="KW-0275">Fatty acid biosynthesis</keyword>
<accession>A0ABM4DPF0</accession>
<evidence type="ECO:0000256" key="19">
    <source>
        <dbReference type="SAM" id="Phobius"/>
    </source>
</evidence>
<keyword evidence="11" id="KW-0862">Zinc</keyword>
<evidence type="ECO:0000256" key="7">
    <source>
        <dbReference type="ARBA" id="ARBA00022692"/>
    </source>
</evidence>
<sequence>MVNKKESLDKNLKIFNKEDVMQHVSPEDCWVTVRGGVYNVTKFLKNHPGGPDLILTKAGSDVTNILTNNSIHQHSLNAYKLLEQYKIGCIDEQDEEYSQMSLMEGWNENLVDWNKGMVFQVHKLGHNYLKWVHSPVNKKLKLFDSEFVEFFSKTPWYVIPLVWIPIIIIVSMLSINEMHETISDKFKFENIYVYKSLALACFCFSFSIGLPLWTLIEYMLHRYLFHLEPKGPSFFWITMHFFFHGQHHKVPFDEMRLVFPPACASVFAFLLNYLLVSVLPHGIGRAVFAGGMLGYVIYDLTHYYLHHGSPARGSWFHSLKYYHVLHHFDDHSTGFGISTKLWDYPFSTVNKKFLEKSN</sequence>
<dbReference type="SMART" id="SM01117">
    <property type="entry name" value="Cyt-b5"/>
    <property type="match status" value="1"/>
</dbReference>
<evidence type="ECO:0000256" key="6">
    <source>
        <dbReference type="ARBA" id="ARBA00022617"/>
    </source>
</evidence>
<evidence type="ECO:0000256" key="13">
    <source>
        <dbReference type="ARBA" id="ARBA00023002"/>
    </source>
</evidence>
<dbReference type="InterPro" id="IPR014430">
    <property type="entry name" value="Scs7"/>
</dbReference>
<protein>
    <recommendedName>
        <fullName evidence="18">Fatty acid 2-hydroxylase</fullName>
        <ecNumber evidence="18">1.-.-.-</ecNumber>
    </recommendedName>
</protein>
<organism evidence="21 22">
    <name type="scientific">Hydra vulgaris</name>
    <name type="common">Hydra</name>
    <name type="synonym">Hydra attenuata</name>
    <dbReference type="NCBI Taxonomy" id="6087"/>
    <lineage>
        <taxon>Eukaryota</taxon>
        <taxon>Metazoa</taxon>
        <taxon>Cnidaria</taxon>
        <taxon>Hydrozoa</taxon>
        <taxon>Hydroidolina</taxon>
        <taxon>Anthoathecata</taxon>
        <taxon>Aplanulata</taxon>
        <taxon>Hydridae</taxon>
        <taxon>Hydra</taxon>
    </lineage>
</organism>
<feature type="transmembrane region" description="Helical" evidence="19">
    <location>
        <begin position="286"/>
        <end position="305"/>
    </location>
</feature>
<dbReference type="PRINTS" id="PR00363">
    <property type="entry name" value="CYTOCHROMEB5"/>
</dbReference>
<dbReference type="InterPro" id="IPR006694">
    <property type="entry name" value="Fatty_acid_hydroxylase"/>
</dbReference>
<keyword evidence="8 18" id="KW-0479">Metal-binding</keyword>
<evidence type="ECO:0000256" key="3">
    <source>
        <dbReference type="ARBA" id="ARBA00005189"/>
    </source>
</evidence>
<evidence type="ECO:0000256" key="8">
    <source>
        <dbReference type="ARBA" id="ARBA00022723"/>
    </source>
</evidence>
<dbReference type="InterPro" id="IPR036400">
    <property type="entry name" value="Cyt_B5-like_heme/steroid_sf"/>
</dbReference>
<keyword evidence="10 18" id="KW-0276">Fatty acid metabolism</keyword>
<keyword evidence="9 18" id="KW-0256">Endoplasmic reticulum</keyword>
<dbReference type="Pfam" id="PF04116">
    <property type="entry name" value="FA_hydroxylase"/>
    <property type="match status" value="1"/>
</dbReference>
<reference evidence="22" key="1">
    <citation type="submission" date="2025-08" db="UniProtKB">
        <authorList>
            <consortium name="RefSeq"/>
        </authorList>
    </citation>
    <scope>IDENTIFICATION</scope>
</reference>
<keyword evidence="5 18" id="KW-0444">Lipid biosynthesis</keyword>
<evidence type="ECO:0000256" key="5">
    <source>
        <dbReference type="ARBA" id="ARBA00022516"/>
    </source>
</evidence>
<dbReference type="GeneID" id="100204744"/>
<comment type="similarity">
    <text evidence="4 18">Belongs to the sterol desaturase family. SCS7 subfamily.</text>
</comment>
<dbReference type="InterPro" id="IPR018506">
    <property type="entry name" value="Cyt_B5_heme-BS"/>
</dbReference>
<evidence type="ECO:0000256" key="2">
    <source>
        <dbReference type="ARBA" id="ARBA00004991"/>
    </source>
</evidence>
<evidence type="ECO:0000256" key="11">
    <source>
        <dbReference type="ARBA" id="ARBA00022833"/>
    </source>
</evidence>
<dbReference type="PIRSF" id="PIRSF005149">
    <property type="entry name" value="IPC-B_HD"/>
    <property type="match status" value="1"/>
</dbReference>
<comment type="function">
    <text evidence="18">Catalyzes stereospecific hydroxylation of free fatty acids at the C-2 position to produce (R)-2-hydroxy fatty acids, which are building blocks of sphingolipids and glycosphingolipids common in neural tissue and epidermis. Plays an essential role in the synthesis of galactosphingolipids of the myelin sheath. Responsible for the synthesis of sphingolipids and glycosphingolipids involved in the formation of epidermal lamellar bodies critical for skin permeability barrier. Participates in the synthesis of glycosphingolipids and a fraction of type II wax diesters in sebaceous gland, specifically regulating hair follicle homeostasis. Involved in the synthesis of sphingolipids of plasma membrane rafts, controlling lipid raft mobility and trafficking of raft-associated proteins.</text>
</comment>
<evidence type="ECO:0000256" key="1">
    <source>
        <dbReference type="ARBA" id="ARBA00004477"/>
    </source>
</evidence>
<keyword evidence="21" id="KW-1185">Reference proteome</keyword>
<comment type="cofactor">
    <cofactor evidence="18">
        <name>Zn(2+)</name>
        <dbReference type="ChEBI" id="CHEBI:29105"/>
    </cofactor>
    <text evidence="18">Binds 2 Zn(2+) ions per subunit that likely form a catalytic dimetal center.</text>
</comment>
<gene>
    <name evidence="22" type="primary">LOC100204744</name>
</gene>
<evidence type="ECO:0000256" key="15">
    <source>
        <dbReference type="ARBA" id="ARBA00023098"/>
    </source>
</evidence>
<dbReference type="PANTHER" id="PTHR12863">
    <property type="entry name" value="FATTY ACID HYDROXYLASE"/>
    <property type="match status" value="1"/>
</dbReference>
<comment type="pathway">
    <text evidence="2">Sphingolipid metabolism.</text>
</comment>
<feature type="domain" description="Cytochrome b5 heme-binding" evidence="20">
    <location>
        <begin position="12"/>
        <end position="91"/>
    </location>
</feature>
<keyword evidence="13 18" id="KW-0560">Oxidoreductase</keyword>
<evidence type="ECO:0000313" key="21">
    <source>
        <dbReference type="Proteomes" id="UP001652625"/>
    </source>
</evidence>
<evidence type="ECO:0000256" key="17">
    <source>
        <dbReference type="ARBA" id="ARBA00023160"/>
    </source>
</evidence>
<dbReference type="Proteomes" id="UP001652625">
    <property type="component" value="Chromosome 15"/>
</dbReference>
<dbReference type="RefSeq" id="XP_065676457.1">
    <property type="nucleotide sequence ID" value="XM_065820385.1"/>
</dbReference>
<evidence type="ECO:0000256" key="4">
    <source>
        <dbReference type="ARBA" id="ARBA00005747"/>
    </source>
</evidence>
<dbReference type="PROSITE" id="PS00191">
    <property type="entry name" value="CYTOCHROME_B5_1"/>
    <property type="match status" value="1"/>
</dbReference>
<dbReference type="PROSITE" id="PS50255">
    <property type="entry name" value="CYTOCHROME_B5_2"/>
    <property type="match status" value="1"/>
</dbReference>
<keyword evidence="16 18" id="KW-0472">Membrane</keyword>
<name>A0ABM4DPF0_HYDVU</name>